<proteinExistence type="inferred from homology"/>
<dbReference type="PANTHER" id="PTHR11913">
    <property type="entry name" value="COFILIN-RELATED"/>
    <property type="match status" value="1"/>
</dbReference>
<evidence type="ECO:0000256" key="2">
    <source>
        <dbReference type="ARBA" id="ARBA00023203"/>
    </source>
</evidence>
<dbReference type="Gene3D" id="3.40.20.10">
    <property type="entry name" value="Severin"/>
    <property type="match status" value="1"/>
</dbReference>
<comment type="similarity">
    <text evidence="1">Belongs to the actin-binding proteins ADF family.</text>
</comment>
<dbReference type="Pfam" id="PF00241">
    <property type="entry name" value="Cofilin_ADF"/>
    <property type="match status" value="1"/>
</dbReference>
<dbReference type="SMART" id="SM00102">
    <property type="entry name" value="ADF"/>
    <property type="match status" value="1"/>
</dbReference>
<dbReference type="AlphaFoldDB" id="A0A8J1T5J2"/>
<dbReference type="OrthoDB" id="10249245at2759"/>
<dbReference type="InterPro" id="IPR002108">
    <property type="entry name" value="ADF-H"/>
</dbReference>
<dbReference type="GO" id="GO:0030042">
    <property type="term" value="P:actin filament depolymerization"/>
    <property type="evidence" value="ECO:0007669"/>
    <property type="project" value="InterPro"/>
</dbReference>
<organism evidence="3 4">
    <name type="scientific">Owenia fusiformis</name>
    <name type="common">Polychaete worm</name>
    <dbReference type="NCBI Taxonomy" id="6347"/>
    <lineage>
        <taxon>Eukaryota</taxon>
        <taxon>Metazoa</taxon>
        <taxon>Spiralia</taxon>
        <taxon>Lophotrochozoa</taxon>
        <taxon>Annelida</taxon>
        <taxon>Polychaeta</taxon>
        <taxon>Sedentaria</taxon>
        <taxon>Canalipalpata</taxon>
        <taxon>Sabellida</taxon>
        <taxon>Oweniida</taxon>
        <taxon>Oweniidae</taxon>
        <taxon>Owenia</taxon>
    </lineage>
</organism>
<name>A0A8J1T5J2_OWEFU</name>
<dbReference type="GO" id="GO:0003779">
    <property type="term" value="F:actin binding"/>
    <property type="evidence" value="ECO:0007669"/>
    <property type="project" value="UniProtKB-KW"/>
</dbReference>
<evidence type="ECO:0000256" key="1">
    <source>
        <dbReference type="ARBA" id="ARBA00006844"/>
    </source>
</evidence>
<keyword evidence="2" id="KW-0009">Actin-binding</keyword>
<protein>
    <submittedName>
        <fullName evidence="3">Uncharacterized protein</fullName>
    </submittedName>
</protein>
<dbReference type="SUPFAM" id="SSF55753">
    <property type="entry name" value="Actin depolymerizing proteins"/>
    <property type="match status" value="1"/>
</dbReference>
<gene>
    <name evidence="3" type="ORF">OFUS_LOCUS11234</name>
</gene>
<sequence>MASGVKVGKDVEKQFDEMKLGHTSSFILMGINNGAIEVMKNAKKGEEGTSYEEFVADLPQDDCRYAVYDLGYTLKDGREQEKLVFIAWCPDTAHVKKKMIYASSKDALVKKLKGVSQQLIQASDYSDLEYKSVVEKVSMSK</sequence>
<keyword evidence="4" id="KW-1185">Reference proteome</keyword>
<evidence type="ECO:0000313" key="4">
    <source>
        <dbReference type="Proteomes" id="UP000749559"/>
    </source>
</evidence>
<dbReference type="InterPro" id="IPR017904">
    <property type="entry name" value="ADF/Cofilin"/>
</dbReference>
<accession>A0A8J1T5J2</accession>
<evidence type="ECO:0000313" key="3">
    <source>
        <dbReference type="EMBL" id="CAH1785131.1"/>
    </source>
</evidence>
<dbReference type="CDD" id="cd11286">
    <property type="entry name" value="ADF_cofilin_like"/>
    <property type="match status" value="1"/>
</dbReference>
<dbReference type="GO" id="GO:0015629">
    <property type="term" value="C:actin cytoskeleton"/>
    <property type="evidence" value="ECO:0007669"/>
    <property type="project" value="InterPro"/>
</dbReference>
<dbReference type="PROSITE" id="PS51263">
    <property type="entry name" value="ADF_H"/>
    <property type="match status" value="1"/>
</dbReference>
<dbReference type="InterPro" id="IPR029006">
    <property type="entry name" value="ADF-H/Gelsolin-like_dom_sf"/>
</dbReference>
<reference evidence="3" key="1">
    <citation type="submission" date="2022-03" db="EMBL/GenBank/DDBJ databases">
        <authorList>
            <person name="Martin C."/>
        </authorList>
    </citation>
    <scope>NUCLEOTIDE SEQUENCE</scope>
</reference>
<dbReference type="EMBL" id="CAIIXF020000005">
    <property type="protein sequence ID" value="CAH1785131.1"/>
    <property type="molecule type" value="Genomic_DNA"/>
</dbReference>
<comment type="caution">
    <text evidence="3">The sequence shown here is derived from an EMBL/GenBank/DDBJ whole genome shotgun (WGS) entry which is preliminary data.</text>
</comment>
<dbReference type="Proteomes" id="UP000749559">
    <property type="component" value="Unassembled WGS sequence"/>
</dbReference>